<organism evidence="2 3">
    <name type="scientific">Nannocystis pusilla</name>
    <dbReference type="NCBI Taxonomy" id="889268"/>
    <lineage>
        <taxon>Bacteria</taxon>
        <taxon>Pseudomonadati</taxon>
        <taxon>Myxococcota</taxon>
        <taxon>Polyangia</taxon>
        <taxon>Nannocystales</taxon>
        <taxon>Nannocystaceae</taxon>
        <taxon>Nannocystis</taxon>
    </lineage>
</organism>
<dbReference type="RefSeq" id="WP_224190516.1">
    <property type="nucleotide sequence ID" value="NZ_JAIRAU010000001.1"/>
</dbReference>
<evidence type="ECO:0000313" key="2">
    <source>
        <dbReference type="EMBL" id="MBZ5708751.1"/>
    </source>
</evidence>
<evidence type="ECO:0008006" key="4">
    <source>
        <dbReference type="Google" id="ProtNLM"/>
    </source>
</evidence>
<protein>
    <recommendedName>
        <fullName evidence="4">Sulfotransferase domain-containing protein</fullName>
    </recommendedName>
</protein>
<gene>
    <name evidence="2" type="ORF">K7C98_05755</name>
</gene>
<evidence type="ECO:0000313" key="3">
    <source>
        <dbReference type="Proteomes" id="UP001139031"/>
    </source>
</evidence>
<name>A0ABS7TKX5_9BACT</name>
<reference evidence="2" key="1">
    <citation type="submission" date="2021-08" db="EMBL/GenBank/DDBJ databases">
        <authorList>
            <person name="Stevens D.C."/>
        </authorList>
    </citation>
    <scope>NUCLEOTIDE SEQUENCE</scope>
    <source>
        <strain evidence="2">DSM 53165</strain>
    </source>
</reference>
<feature type="region of interest" description="Disordered" evidence="1">
    <location>
        <begin position="262"/>
        <end position="281"/>
    </location>
</feature>
<dbReference type="Proteomes" id="UP001139031">
    <property type="component" value="Unassembled WGS sequence"/>
</dbReference>
<accession>A0ABS7TKX5</accession>
<evidence type="ECO:0000256" key="1">
    <source>
        <dbReference type="SAM" id="MobiDB-lite"/>
    </source>
</evidence>
<dbReference type="SUPFAM" id="SSF52540">
    <property type="entry name" value="P-loop containing nucleoside triphosphate hydrolases"/>
    <property type="match status" value="1"/>
</dbReference>
<dbReference type="EMBL" id="JAIRAU010000001">
    <property type="protein sequence ID" value="MBZ5708751.1"/>
    <property type="molecule type" value="Genomic_DNA"/>
</dbReference>
<sequence length="281" mass="31392">MLFVSGTKRSGTSMWMQVLRAAGFPVLGEAFPRGFNEALHQANPAGFYESLLRHGIYFRTNPHPVTGEYFLPEHVEGYVVKVFVPGVIRSERAYITHLLANVREWREYEASILRLYTIEREGMAAAGQPVPEDNSYFPPAYEWWMENFALVRDISLRRYPARLMTYDQVLDDPVGTLTGVLAWLGRGDLAAALPTIQPAFRTQLRPSSDSVPPKLARVFDDLYAAVAAAKPFPESLLRDLNATNRALLPELTEMQRRVAIAQANAPQGPPPARPAGLPDID</sequence>
<dbReference type="InterPro" id="IPR027417">
    <property type="entry name" value="P-loop_NTPase"/>
</dbReference>
<keyword evidence="3" id="KW-1185">Reference proteome</keyword>
<proteinExistence type="predicted"/>
<comment type="caution">
    <text evidence="2">The sequence shown here is derived from an EMBL/GenBank/DDBJ whole genome shotgun (WGS) entry which is preliminary data.</text>
</comment>